<accession>A0A0S7WTU7</accession>
<reference evidence="2 3" key="1">
    <citation type="journal article" date="2015" name="Microbiome">
        <title>Genomic resolution of linkages in carbon, nitrogen, and sulfur cycling among widespread estuary sediment bacteria.</title>
        <authorList>
            <person name="Baker B.J."/>
            <person name="Lazar C.S."/>
            <person name="Teske A.P."/>
            <person name="Dick G.J."/>
        </authorList>
    </citation>
    <scope>NUCLEOTIDE SEQUENCE [LARGE SCALE GENOMIC DNA]</scope>
    <source>
        <strain evidence="2">DG_24</strain>
    </source>
</reference>
<evidence type="ECO:0000313" key="2">
    <source>
        <dbReference type="EMBL" id="KPJ53575.1"/>
    </source>
</evidence>
<dbReference type="AlphaFoldDB" id="A0A0S7WTU7"/>
<dbReference type="PANTHER" id="PTHR15160">
    <property type="entry name" value="VON HIPPEL-LINDAU PROTEIN"/>
    <property type="match status" value="1"/>
</dbReference>
<organism evidence="2 3">
    <name type="scientific">candidate division TA06 bacterium DG_24</name>
    <dbReference type="NCBI Taxonomy" id="1703770"/>
    <lineage>
        <taxon>Bacteria</taxon>
        <taxon>Bacteria division TA06</taxon>
    </lineage>
</organism>
<dbReference type="EMBL" id="LIZS01000016">
    <property type="protein sequence ID" value="KPJ53575.1"/>
    <property type="molecule type" value="Genomic_DNA"/>
</dbReference>
<dbReference type="PATRIC" id="fig|1703770.3.peg.1667"/>
<dbReference type="InterPro" id="IPR003729">
    <property type="entry name" value="Bi_nuclease_dom"/>
</dbReference>
<dbReference type="Gene3D" id="3.10.690.10">
    <property type="entry name" value="Bifunctional nuclease domain"/>
    <property type="match status" value="1"/>
</dbReference>
<comment type="caution">
    <text evidence="2">The sequence shown here is derived from an EMBL/GenBank/DDBJ whole genome shotgun (WGS) entry which is preliminary data.</text>
</comment>
<proteinExistence type="predicted"/>
<protein>
    <recommendedName>
        <fullName evidence="1">BFN domain-containing protein</fullName>
    </recommendedName>
</protein>
<name>A0A0S7WTU7_UNCT6</name>
<evidence type="ECO:0000313" key="3">
    <source>
        <dbReference type="Proteomes" id="UP000052008"/>
    </source>
</evidence>
<dbReference type="SUPFAM" id="SSF103256">
    <property type="entry name" value="Hypothetical protein TM0160"/>
    <property type="match status" value="1"/>
</dbReference>
<dbReference type="GO" id="GO:0004518">
    <property type="term" value="F:nuclease activity"/>
    <property type="evidence" value="ECO:0007669"/>
    <property type="project" value="InterPro"/>
</dbReference>
<sequence length="160" mass="17643">MIEVKVSGLALDGSNNTPVVLLKERNGERVLPIWIGAPEANAIAMALEGIQAERPLTHDLMATMIEGLEAKVSKIVISDLKDNTFYAKIYVEAKQSIVNIDARPSDSIALALRVKVPIYVAEDVMTSSGTTLEIDDETKARALREYLERLNPEDFGKYKI</sequence>
<dbReference type="InterPro" id="IPR036104">
    <property type="entry name" value="BFN_sf"/>
</dbReference>
<feature type="domain" description="BFN" evidence="1">
    <location>
        <begin position="1"/>
        <end position="132"/>
    </location>
</feature>
<dbReference type="PROSITE" id="PS51658">
    <property type="entry name" value="BFN"/>
    <property type="match status" value="1"/>
</dbReference>
<dbReference type="PANTHER" id="PTHR15160:SF1">
    <property type="entry name" value="VON HIPPEL-LINDAU DISEASE TUMOR SUPPRESSOR"/>
    <property type="match status" value="1"/>
</dbReference>
<evidence type="ECO:0000259" key="1">
    <source>
        <dbReference type="PROSITE" id="PS51658"/>
    </source>
</evidence>
<dbReference type="Pfam" id="PF02577">
    <property type="entry name" value="BFN_dom"/>
    <property type="match status" value="1"/>
</dbReference>
<dbReference type="Proteomes" id="UP000052008">
    <property type="component" value="Unassembled WGS sequence"/>
</dbReference>
<gene>
    <name evidence="2" type="ORF">AMJ39_04175</name>
</gene>
<dbReference type="STRING" id="1703770.AMJ39_04175"/>